<comment type="caution">
    <text evidence="10">The sequence shown here is derived from an EMBL/GenBank/DDBJ whole genome shotgun (WGS) entry which is preliminary data.</text>
</comment>
<evidence type="ECO:0000313" key="11">
    <source>
        <dbReference type="Proteomes" id="UP000256478"/>
    </source>
</evidence>
<evidence type="ECO:0000256" key="5">
    <source>
        <dbReference type="ARBA" id="ARBA00022989"/>
    </source>
</evidence>
<evidence type="ECO:0000256" key="3">
    <source>
        <dbReference type="ARBA" id="ARBA00022448"/>
    </source>
</evidence>
<keyword evidence="5 8" id="KW-1133">Transmembrane helix</keyword>
<feature type="domain" description="AprE-like beta-barrel" evidence="9">
    <location>
        <begin position="302"/>
        <end position="394"/>
    </location>
</feature>
<dbReference type="Gene3D" id="2.40.30.170">
    <property type="match status" value="1"/>
</dbReference>
<accession>A0A3E0TM11</accession>
<keyword evidence="3" id="KW-0813">Transport</keyword>
<keyword evidence="6 8" id="KW-0472">Membrane</keyword>
<dbReference type="InterPro" id="IPR050739">
    <property type="entry name" value="MFP"/>
</dbReference>
<evidence type="ECO:0000313" key="10">
    <source>
        <dbReference type="EMBL" id="REL25591.1"/>
    </source>
</evidence>
<dbReference type="PANTHER" id="PTHR30386:SF28">
    <property type="entry name" value="EXPORTED PROTEIN"/>
    <property type="match status" value="1"/>
</dbReference>
<dbReference type="OrthoDB" id="9775513at2"/>
<reference evidence="10 11" key="1">
    <citation type="submission" date="2018-08" db="EMBL/GenBank/DDBJ databases">
        <title>Thalassotalea euphylliae genome.</title>
        <authorList>
            <person name="Summers S."/>
            <person name="Rice S.A."/>
            <person name="Freckelton M.L."/>
            <person name="Nedved B.T."/>
            <person name="Hadfield M.G."/>
        </authorList>
    </citation>
    <scope>NUCLEOTIDE SEQUENCE [LARGE SCALE GENOMIC DNA]</scope>
    <source>
        <strain evidence="10 11">H1</strain>
    </source>
</reference>
<evidence type="ECO:0000256" key="6">
    <source>
        <dbReference type="ARBA" id="ARBA00023136"/>
    </source>
</evidence>
<keyword evidence="4 8" id="KW-0812">Transmembrane</keyword>
<comment type="similarity">
    <text evidence="2">Belongs to the membrane fusion protein (MFP) (TC 8.A.1) family.</text>
</comment>
<dbReference type="GO" id="GO:0009306">
    <property type="term" value="P:protein secretion"/>
    <property type="evidence" value="ECO:0007669"/>
    <property type="project" value="InterPro"/>
</dbReference>
<gene>
    <name evidence="10" type="ORF">DXX93_02855</name>
</gene>
<dbReference type="PRINTS" id="PR01490">
    <property type="entry name" value="RTXTOXIND"/>
</dbReference>
<dbReference type="GO" id="GO:0016020">
    <property type="term" value="C:membrane"/>
    <property type="evidence" value="ECO:0007669"/>
    <property type="project" value="UniProtKB-SubCell"/>
</dbReference>
<feature type="coiled-coil region" evidence="7">
    <location>
        <begin position="116"/>
        <end position="143"/>
    </location>
</feature>
<feature type="transmembrane region" description="Helical" evidence="8">
    <location>
        <begin position="23"/>
        <end position="48"/>
    </location>
</feature>
<protein>
    <submittedName>
        <fullName evidence="10">HlyD family efflux transporter periplasmic adaptor subunit</fullName>
    </submittedName>
</protein>
<evidence type="ECO:0000256" key="8">
    <source>
        <dbReference type="SAM" id="Phobius"/>
    </source>
</evidence>
<proteinExistence type="inferred from homology"/>
<name>A0A3E0TM11_9GAMM</name>
<evidence type="ECO:0000256" key="1">
    <source>
        <dbReference type="ARBA" id="ARBA00004167"/>
    </source>
</evidence>
<evidence type="ECO:0000256" key="4">
    <source>
        <dbReference type="ARBA" id="ARBA00022692"/>
    </source>
</evidence>
<dbReference type="Pfam" id="PF26002">
    <property type="entry name" value="Beta-barrel_AprE"/>
    <property type="match status" value="1"/>
</dbReference>
<dbReference type="PANTHER" id="PTHR30386">
    <property type="entry name" value="MEMBRANE FUSION SUBUNIT OF EMRAB-TOLC MULTIDRUG EFFLUX PUMP"/>
    <property type="match status" value="1"/>
</dbReference>
<evidence type="ECO:0000259" key="9">
    <source>
        <dbReference type="Pfam" id="PF26002"/>
    </source>
</evidence>
<dbReference type="Proteomes" id="UP000256478">
    <property type="component" value="Unassembled WGS sequence"/>
</dbReference>
<sequence>MHSLFRKEVFEANNSRLIGDVSLIQPAVFTNLALIVLTFLLVSTVFLFSNEYERKERVPGVIVPDKGVIRVKSHTRGFISEMLVREQSLISFNQPALTITSQKVDSRGVDVNDTLKKNYTLQVLNMEEEIERANEKSKIKTRRLHSLKSSLESELVLLERKIIIMDSRQATNKTIVDKMALLKNNGHSSELELSRQKDILLKLNQDAITLQEKHISLKNKISEIEIDIDHSLLETQSRIAQLKRDINKIKSLTAELYFESSSEIVAPQTGLVTAILKKVGQEVKPNDTLFSILPKGSHLEAVIYVPTSSFGFVEVGQDIRIRYHAFSFHHFGVFKGKIKEVSTNVVYPEESDISSFIKYPSYRVVVSLEKEFVEAYGKKINLRAGMTLDADIIIGKRSLIEWVFEPFFITAKS</sequence>
<dbReference type="InterPro" id="IPR006144">
    <property type="entry name" value="Secretion_HlyD_CS"/>
</dbReference>
<dbReference type="EMBL" id="QUOU01000001">
    <property type="protein sequence ID" value="REL25591.1"/>
    <property type="molecule type" value="Genomic_DNA"/>
</dbReference>
<evidence type="ECO:0000256" key="2">
    <source>
        <dbReference type="ARBA" id="ARBA00009477"/>
    </source>
</evidence>
<comment type="subcellular location">
    <subcellularLocation>
        <location evidence="1">Membrane</location>
        <topology evidence="1">Single-pass membrane protein</topology>
    </subcellularLocation>
</comment>
<dbReference type="PROSITE" id="PS00543">
    <property type="entry name" value="HLYD_FAMILY"/>
    <property type="match status" value="1"/>
</dbReference>
<dbReference type="RefSeq" id="WP_116006721.1">
    <property type="nucleotide sequence ID" value="NZ_QUOU01000001.1"/>
</dbReference>
<dbReference type="AlphaFoldDB" id="A0A3E0TM11"/>
<dbReference type="InterPro" id="IPR058982">
    <property type="entry name" value="Beta-barrel_AprE"/>
</dbReference>
<organism evidence="10 11">
    <name type="scientific">Thalassotalea euphylliae</name>
    <dbReference type="NCBI Taxonomy" id="1655234"/>
    <lineage>
        <taxon>Bacteria</taxon>
        <taxon>Pseudomonadati</taxon>
        <taxon>Pseudomonadota</taxon>
        <taxon>Gammaproteobacteria</taxon>
        <taxon>Alteromonadales</taxon>
        <taxon>Colwelliaceae</taxon>
        <taxon>Thalassotalea</taxon>
    </lineage>
</organism>
<keyword evidence="7" id="KW-0175">Coiled coil</keyword>
<evidence type="ECO:0000256" key="7">
    <source>
        <dbReference type="SAM" id="Coils"/>
    </source>
</evidence>